<evidence type="ECO:0000313" key="1">
    <source>
        <dbReference type="EMBL" id="MBL0424003.1"/>
    </source>
</evidence>
<reference evidence="1 2" key="1">
    <citation type="journal article" date="2017" name="Int. J. Syst. Evol. Microbiol.">
        <title>Ramlibacter alkalitolerans sp. nov., alkali-tolerant bacterium isolated from soil of ginseng.</title>
        <authorList>
            <person name="Lee D.H."/>
            <person name="Cha C.J."/>
        </authorList>
    </citation>
    <scope>NUCLEOTIDE SEQUENCE [LARGE SCALE GENOMIC DNA]</scope>
    <source>
        <strain evidence="1 2">KACC 19305</strain>
    </source>
</reference>
<name>A0ABS1JIE7_9BURK</name>
<dbReference type="Proteomes" id="UP000622707">
    <property type="component" value="Unassembled WGS sequence"/>
</dbReference>
<proteinExistence type="predicted"/>
<protein>
    <submittedName>
        <fullName evidence="1">Uncharacterized protein</fullName>
    </submittedName>
</protein>
<gene>
    <name evidence="1" type="ORF">JI746_02695</name>
</gene>
<dbReference type="RefSeq" id="WP_201687221.1">
    <property type="nucleotide sequence ID" value="NZ_JAEQND010000001.1"/>
</dbReference>
<comment type="caution">
    <text evidence="1">The sequence shown here is derived from an EMBL/GenBank/DDBJ whole genome shotgun (WGS) entry which is preliminary data.</text>
</comment>
<accession>A0ABS1JIE7</accession>
<evidence type="ECO:0000313" key="2">
    <source>
        <dbReference type="Proteomes" id="UP000622707"/>
    </source>
</evidence>
<organism evidence="1 2">
    <name type="scientific">Ramlibacter alkalitolerans</name>
    <dbReference type="NCBI Taxonomy" id="2039631"/>
    <lineage>
        <taxon>Bacteria</taxon>
        <taxon>Pseudomonadati</taxon>
        <taxon>Pseudomonadota</taxon>
        <taxon>Betaproteobacteria</taxon>
        <taxon>Burkholderiales</taxon>
        <taxon>Comamonadaceae</taxon>
        <taxon>Ramlibacter</taxon>
    </lineage>
</organism>
<keyword evidence="2" id="KW-1185">Reference proteome</keyword>
<sequence>MASFVIGQPLTTPEPRVVVDAGLKPGLHRFRLVVVDDGGQASKPDEAVVEVAARLIPGEVVTPVVLNPDPIGRVVNPPIVAPPLRTLRRPK</sequence>
<dbReference type="EMBL" id="JAEQND010000001">
    <property type="protein sequence ID" value="MBL0424003.1"/>
    <property type="molecule type" value="Genomic_DNA"/>
</dbReference>